<evidence type="ECO:0000256" key="2">
    <source>
        <dbReference type="ARBA" id="ARBA00004651"/>
    </source>
</evidence>
<evidence type="ECO:0000256" key="3">
    <source>
        <dbReference type="ARBA" id="ARBA00022448"/>
    </source>
</evidence>
<proteinExistence type="inferred from homology"/>
<comment type="cofactor">
    <cofactor evidence="1">
        <name>heme b</name>
        <dbReference type="ChEBI" id="CHEBI:60344"/>
    </cofactor>
</comment>
<evidence type="ECO:0000256" key="7">
    <source>
        <dbReference type="ARBA" id="ARBA00022723"/>
    </source>
</evidence>
<keyword evidence="10" id="KW-0408">Iron</keyword>
<feature type="transmembrane region" description="Helical" evidence="13">
    <location>
        <begin position="14"/>
        <end position="35"/>
    </location>
</feature>
<evidence type="ECO:0000259" key="14">
    <source>
        <dbReference type="Pfam" id="PF01292"/>
    </source>
</evidence>
<organism evidence="15 16">
    <name type="scientific">Marinomonas phaeophyticola</name>
    <dbReference type="NCBI Taxonomy" id="3004091"/>
    <lineage>
        <taxon>Bacteria</taxon>
        <taxon>Pseudomonadati</taxon>
        <taxon>Pseudomonadota</taxon>
        <taxon>Gammaproteobacteria</taxon>
        <taxon>Oceanospirillales</taxon>
        <taxon>Oceanospirillaceae</taxon>
        <taxon>Marinomonas</taxon>
    </lineage>
</organism>
<evidence type="ECO:0000256" key="10">
    <source>
        <dbReference type="ARBA" id="ARBA00023004"/>
    </source>
</evidence>
<protein>
    <submittedName>
        <fullName evidence="15">Cytochrome b</fullName>
    </submittedName>
</protein>
<keyword evidence="8" id="KW-0249">Electron transport</keyword>
<feature type="domain" description="Cytochrome b561 bacterial/Ni-hydrogenase" evidence="14">
    <location>
        <begin position="14"/>
        <end position="184"/>
    </location>
</feature>
<keyword evidence="9 13" id="KW-1133">Transmembrane helix</keyword>
<dbReference type="Proteomes" id="UP001149719">
    <property type="component" value="Unassembled WGS sequence"/>
</dbReference>
<name>A0ABT4JXP2_9GAMM</name>
<evidence type="ECO:0000256" key="6">
    <source>
        <dbReference type="ARBA" id="ARBA00022692"/>
    </source>
</evidence>
<comment type="caution">
    <text evidence="15">The sequence shown here is derived from an EMBL/GenBank/DDBJ whole genome shotgun (WGS) entry which is preliminary data.</text>
</comment>
<keyword evidence="4" id="KW-1003">Cell membrane</keyword>
<dbReference type="SUPFAM" id="SSF81342">
    <property type="entry name" value="Transmembrane di-heme cytochromes"/>
    <property type="match status" value="1"/>
</dbReference>
<dbReference type="PANTHER" id="PTHR30529">
    <property type="entry name" value="CYTOCHROME B561"/>
    <property type="match status" value="1"/>
</dbReference>
<accession>A0ABT4JXP2</accession>
<sequence>MNLINHYKNTTTQFGWITIIIHWLLAFVIIGLYFLGDYMMGLTYYDSFYSLAPKIHEALGVAVLLLMLFRVVWKKLNASPNPPTTNSNLINKTSKLAHLSLYLITFLILITGLLISFSGGQGLEIFDWFTIPGPAELFENQATLAGEVHRLTALALMVLVALHTLAALKHHLIDKDTTLKNMLGVKEK</sequence>
<feature type="transmembrane region" description="Helical" evidence="13">
    <location>
        <begin position="55"/>
        <end position="73"/>
    </location>
</feature>
<keyword evidence="16" id="KW-1185">Reference proteome</keyword>
<keyword evidence="3" id="KW-0813">Transport</keyword>
<comment type="subcellular location">
    <subcellularLocation>
        <location evidence="2">Cell membrane</location>
        <topology evidence="2">Multi-pass membrane protein</topology>
    </subcellularLocation>
</comment>
<keyword evidence="5" id="KW-0349">Heme</keyword>
<evidence type="ECO:0000256" key="8">
    <source>
        <dbReference type="ARBA" id="ARBA00022982"/>
    </source>
</evidence>
<dbReference type="PANTHER" id="PTHR30529:SF1">
    <property type="entry name" value="CYTOCHROME B561 HOMOLOG 2"/>
    <property type="match status" value="1"/>
</dbReference>
<evidence type="ECO:0000256" key="1">
    <source>
        <dbReference type="ARBA" id="ARBA00001970"/>
    </source>
</evidence>
<reference evidence="15" key="1">
    <citation type="submission" date="2022-12" db="EMBL/GenBank/DDBJ databases">
        <title>Marinomonas 15G1-11 sp. nov, isolated from marine algae.</title>
        <authorList>
            <person name="Butt M."/>
            <person name="Choi D.G."/>
            <person name="Kim J.M."/>
            <person name="Lee J.K."/>
            <person name="Baek J.H."/>
            <person name="Jeon C.O."/>
        </authorList>
    </citation>
    <scope>NUCLEOTIDE SEQUENCE</scope>
    <source>
        <strain evidence="15">15G1-11</strain>
    </source>
</reference>
<dbReference type="Gene3D" id="1.20.950.20">
    <property type="entry name" value="Transmembrane di-heme cytochromes, Chain C"/>
    <property type="match status" value="2"/>
</dbReference>
<dbReference type="EMBL" id="JAPUBN010000020">
    <property type="protein sequence ID" value="MCZ2723159.1"/>
    <property type="molecule type" value="Genomic_DNA"/>
</dbReference>
<feature type="transmembrane region" description="Helical" evidence="13">
    <location>
        <begin position="148"/>
        <end position="168"/>
    </location>
</feature>
<evidence type="ECO:0000256" key="11">
    <source>
        <dbReference type="ARBA" id="ARBA00023136"/>
    </source>
</evidence>
<evidence type="ECO:0000313" key="16">
    <source>
        <dbReference type="Proteomes" id="UP001149719"/>
    </source>
</evidence>
<evidence type="ECO:0000256" key="13">
    <source>
        <dbReference type="SAM" id="Phobius"/>
    </source>
</evidence>
<comment type="similarity">
    <text evidence="12">Belongs to the cytochrome b561 family.</text>
</comment>
<evidence type="ECO:0000256" key="9">
    <source>
        <dbReference type="ARBA" id="ARBA00022989"/>
    </source>
</evidence>
<keyword evidence="6 13" id="KW-0812">Transmembrane</keyword>
<evidence type="ECO:0000313" key="15">
    <source>
        <dbReference type="EMBL" id="MCZ2723159.1"/>
    </source>
</evidence>
<gene>
    <name evidence="15" type="ORF">O1D97_16450</name>
</gene>
<feature type="transmembrane region" description="Helical" evidence="13">
    <location>
        <begin position="99"/>
        <end position="119"/>
    </location>
</feature>
<keyword evidence="7" id="KW-0479">Metal-binding</keyword>
<evidence type="ECO:0000256" key="5">
    <source>
        <dbReference type="ARBA" id="ARBA00022617"/>
    </source>
</evidence>
<dbReference type="InterPro" id="IPR011577">
    <property type="entry name" value="Cyt_b561_bac/Ni-Hgenase"/>
</dbReference>
<dbReference type="InterPro" id="IPR016174">
    <property type="entry name" value="Di-haem_cyt_TM"/>
</dbReference>
<keyword evidence="11 13" id="KW-0472">Membrane</keyword>
<dbReference type="RefSeq" id="WP_269127253.1">
    <property type="nucleotide sequence ID" value="NZ_JAPUBN010000020.1"/>
</dbReference>
<dbReference type="InterPro" id="IPR052168">
    <property type="entry name" value="Cytochrome_b561_oxidase"/>
</dbReference>
<dbReference type="Pfam" id="PF01292">
    <property type="entry name" value="Ni_hydr_CYTB"/>
    <property type="match status" value="1"/>
</dbReference>
<evidence type="ECO:0000256" key="4">
    <source>
        <dbReference type="ARBA" id="ARBA00022475"/>
    </source>
</evidence>
<evidence type="ECO:0000256" key="12">
    <source>
        <dbReference type="ARBA" id="ARBA00037975"/>
    </source>
</evidence>